<protein>
    <submittedName>
        <fullName evidence="1">Uncharacterized protein</fullName>
    </submittedName>
</protein>
<dbReference type="Proteomes" id="UP000573729">
    <property type="component" value="Unassembled WGS sequence"/>
</dbReference>
<keyword evidence="2" id="KW-1185">Reference proteome</keyword>
<evidence type="ECO:0000313" key="2">
    <source>
        <dbReference type="Proteomes" id="UP000573729"/>
    </source>
</evidence>
<name>A0A7W7FII0_9MICO</name>
<reference evidence="1 2" key="1">
    <citation type="submission" date="2020-08" db="EMBL/GenBank/DDBJ databases">
        <title>Sequencing the genomes of 1000 actinobacteria strains.</title>
        <authorList>
            <person name="Klenk H.-P."/>
        </authorList>
    </citation>
    <scope>NUCLEOTIDE SEQUENCE [LARGE SCALE GENOMIC DNA]</scope>
    <source>
        <strain evidence="1 2">DSM 24947</strain>
    </source>
</reference>
<dbReference type="EMBL" id="JACHMD010000001">
    <property type="protein sequence ID" value="MBB4667102.1"/>
    <property type="molecule type" value="Genomic_DNA"/>
</dbReference>
<organism evidence="1 2">
    <name type="scientific">Microbacterium marinum</name>
    <dbReference type="NCBI Taxonomy" id="421115"/>
    <lineage>
        <taxon>Bacteria</taxon>
        <taxon>Bacillati</taxon>
        <taxon>Actinomycetota</taxon>
        <taxon>Actinomycetes</taxon>
        <taxon>Micrococcales</taxon>
        <taxon>Microbacteriaceae</taxon>
        <taxon>Microbacterium</taxon>
    </lineage>
</organism>
<sequence>MSSSFSMTGLDVGALRAGFESRVSAHVDEVIGEVAHLGNDLVERMQSMILAAHTPTGRARVASSSESDHYGPLGAQAGRYVTGEFYEGVDSAVAVERAGRGSLTAGGNLVVAAEVILTWGWLENWRDYFEDQEWGTDTIEAVGALGDSFTLALTRVPELLERVAR</sequence>
<proteinExistence type="predicted"/>
<evidence type="ECO:0000313" key="1">
    <source>
        <dbReference type="EMBL" id="MBB4667102.1"/>
    </source>
</evidence>
<comment type="caution">
    <text evidence="1">The sequence shown here is derived from an EMBL/GenBank/DDBJ whole genome shotgun (WGS) entry which is preliminary data.</text>
</comment>
<dbReference type="RefSeq" id="WP_184217285.1">
    <property type="nucleotide sequence ID" value="NZ_JACHMD010000001.1"/>
</dbReference>
<accession>A0A7W7FII0</accession>
<gene>
    <name evidence="1" type="ORF">BKA24_001811</name>
</gene>
<dbReference type="AlphaFoldDB" id="A0A7W7FII0"/>